<dbReference type="EMBL" id="SRLO01000294">
    <property type="protein sequence ID" value="TNN62365.1"/>
    <property type="molecule type" value="Genomic_DNA"/>
</dbReference>
<reference evidence="1 2" key="1">
    <citation type="submission" date="2019-03" db="EMBL/GenBank/DDBJ databases">
        <title>First draft genome of Liparis tanakae, snailfish: a comprehensive survey of snailfish specific genes.</title>
        <authorList>
            <person name="Kim W."/>
            <person name="Song I."/>
            <person name="Jeong J.-H."/>
            <person name="Kim D."/>
            <person name="Kim S."/>
            <person name="Ryu S."/>
            <person name="Song J.Y."/>
            <person name="Lee S.K."/>
        </authorList>
    </citation>
    <scope>NUCLEOTIDE SEQUENCE [LARGE SCALE GENOMIC DNA]</scope>
    <source>
        <tissue evidence="1">Muscle</tissue>
    </source>
</reference>
<comment type="caution">
    <text evidence="1">The sequence shown here is derived from an EMBL/GenBank/DDBJ whole genome shotgun (WGS) entry which is preliminary data.</text>
</comment>
<protein>
    <submittedName>
        <fullName evidence="1">Uncharacterized protein</fullName>
    </submittedName>
</protein>
<dbReference type="Proteomes" id="UP000314294">
    <property type="component" value="Unassembled WGS sequence"/>
</dbReference>
<proteinExistence type="predicted"/>
<evidence type="ECO:0000313" key="1">
    <source>
        <dbReference type="EMBL" id="TNN62365.1"/>
    </source>
</evidence>
<organism evidence="1 2">
    <name type="scientific">Liparis tanakae</name>
    <name type="common">Tanaka's snailfish</name>
    <dbReference type="NCBI Taxonomy" id="230148"/>
    <lineage>
        <taxon>Eukaryota</taxon>
        <taxon>Metazoa</taxon>
        <taxon>Chordata</taxon>
        <taxon>Craniata</taxon>
        <taxon>Vertebrata</taxon>
        <taxon>Euteleostomi</taxon>
        <taxon>Actinopterygii</taxon>
        <taxon>Neopterygii</taxon>
        <taxon>Teleostei</taxon>
        <taxon>Neoteleostei</taxon>
        <taxon>Acanthomorphata</taxon>
        <taxon>Eupercaria</taxon>
        <taxon>Perciformes</taxon>
        <taxon>Cottioidei</taxon>
        <taxon>Cottales</taxon>
        <taxon>Liparidae</taxon>
        <taxon>Liparis</taxon>
    </lineage>
</organism>
<name>A0A4Z2HAT4_9TELE</name>
<gene>
    <name evidence="1" type="ORF">EYF80_027376</name>
</gene>
<accession>A0A4Z2HAT4</accession>
<sequence length="84" mass="9048">MTTLTSATQLYGSVPPSVRVLERKISYKEYPVNTLADLATLKKVMVAPSSTTPYRILVCLARSSAESMGDSILSTVRKAAKLAV</sequence>
<evidence type="ECO:0000313" key="2">
    <source>
        <dbReference type="Proteomes" id="UP000314294"/>
    </source>
</evidence>
<dbReference type="OrthoDB" id="8122948at2759"/>
<dbReference type="AlphaFoldDB" id="A0A4Z2HAT4"/>
<keyword evidence="2" id="KW-1185">Reference proteome</keyword>